<feature type="transmembrane region" description="Helical" evidence="8">
    <location>
        <begin position="16"/>
        <end position="38"/>
    </location>
</feature>
<feature type="transmembrane region" description="Helical" evidence="8">
    <location>
        <begin position="251"/>
        <end position="269"/>
    </location>
</feature>
<organism evidence="9 10">
    <name type="scientific">Gordonia bronchialis (strain ATCC 25592 / DSM 43247 / BCRC 13721 / JCM 3198 / KCTC 3076 / NBRC 16047 / NCTC 10667)</name>
    <name type="common">Rhodococcus bronchialis</name>
    <dbReference type="NCBI Taxonomy" id="526226"/>
    <lineage>
        <taxon>Bacteria</taxon>
        <taxon>Bacillati</taxon>
        <taxon>Actinomycetota</taxon>
        <taxon>Actinomycetes</taxon>
        <taxon>Mycobacteriales</taxon>
        <taxon>Gordoniaceae</taxon>
        <taxon>Gordonia</taxon>
    </lineage>
</organism>
<evidence type="ECO:0000256" key="1">
    <source>
        <dbReference type="ARBA" id="ARBA00004651"/>
    </source>
</evidence>
<evidence type="ECO:0000256" key="3">
    <source>
        <dbReference type="ARBA" id="ARBA00022679"/>
    </source>
</evidence>
<dbReference type="eggNOG" id="COG5650">
    <property type="taxonomic scope" value="Bacteria"/>
</dbReference>
<dbReference type="Proteomes" id="UP000001219">
    <property type="component" value="Chromosome"/>
</dbReference>
<comment type="subcellular location">
    <subcellularLocation>
        <location evidence="1">Cell membrane</location>
        <topology evidence="1">Multi-pass membrane protein</topology>
    </subcellularLocation>
</comment>
<dbReference type="Pfam" id="PF09594">
    <property type="entry name" value="GT87"/>
    <property type="match status" value="1"/>
</dbReference>
<name>D0L4Y2_GORB4</name>
<evidence type="ECO:0000256" key="4">
    <source>
        <dbReference type="ARBA" id="ARBA00022692"/>
    </source>
</evidence>
<dbReference type="CAZy" id="GT87">
    <property type="family name" value="Glycosyltransferase Family 87"/>
</dbReference>
<keyword evidence="2" id="KW-1003">Cell membrane</keyword>
<feature type="transmembrane region" description="Helical" evidence="8">
    <location>
        <begin position="347"/>
        <end position="366"/>
    </location>
</feature>
<gene>
    <name evidence="9" type="ordered locus">Gbro_1126</name>
</gene>
<dbReference type="RefSeq" id="WP_012833011.1">
    <property type="nucleotide sequence ID" value="NC_013441.1"/>
</dbReference>
<accession>D0L4Y2</accession>
<feature type="transmembrane region" description="Helical" evidence="8">
    <location>
        <begin position="275"/>
        <end position="293"/>
    </location>
</feature>
<feature type="transmembrane region" description="Helical" evidence="8">
    <location>
        <begin position="185"/>
        <end position="206"/>
    </location>
</feature>
<dbReference type="GO" id="GO:0016758">
    <property type="term" value="F:hexosyltransferase activity"/>
    <property type="evidence" value="ECO:0007669"/>
    <property type="project" value="InterPro"/>
</dbReference>
<keyword evidence="10" id="KW-1185">Reference proteome</keyword>
<evidence type="ECO:0000313" key="9">
    <source>
        <dbReference type="EMBL" id="ACY20434.1"/>
    </source>
</evidence>
<protein>
    <submittedName>
        <fullName evidence="9">Uncharacterized protein</fullName>
    </submittedName>
</protein>
<keyword evidence="4 8" id="KW-0812">Transmembrane</keyword>
<feature type="transmembrane region" description="Helical" evidence="8">
    <location>
        <begin position="101"/>
        <end position="120"/>
    </location>
</feature>
<sequence length="425" mass="47019">MTNAVAGVFSGPHKRLNIVGVVVLVLGLARVFGQPWLFHIGPTKYWGPPVDFQIYRYGGQFLSHGWALYDGSMPPTNDTLLPFTYPPFSALVFAPLSWLPVRLGAVLMAVVGCVLVWWMIRLLLRRVGCGDLPVGWSLILTAVALQLEPVRITLDLGQVNIVLVALMVADTIAKRPTRLEPYRGLLVGVAAAIKLTPAVVIIYYLARRQWRAAANVVLGFVACTGLAWAVTPSDSYQYWTSTLFDADRIGGLAFIYNEGIAGVLARMGLDETDRSHWWMLATAIATIYCLVLARVLADRGEIELCLLAASAVALLGAPAAWIHHWVLTSVFIVVFLAVGIRARDRVYLGLGVLGLLAQLPGPYLFLPKRDLRELDWSWWQNIYGNLSLIWLVLVLVAAWWLRLSRVRDKWSPTPSDDPDAAVLDK</sequence>
<reference evidence="10" key="1">
    <citation type="submission" date="2009-10" db="EMBL/GenBank/DDBJ databases">
        <title>The complete chromosome of Gordonia bronchialis DSM 43247.</title>
        <authorList>
            <consortium name="US DOE Joint Genome Institute (JGI-PGF)"/>
            <person name="Lucas S."/>
            <person name="Copeland A."/>
            <person name="Lapidus A."/>
            <person name="Glavina del Rio T."/>
            <person name="Dalin E."/>
            <person name="Tice H."/>
            <person name="Bruce D."/>
            <person name="Goodwin L."/>
            <person name="Pitluck S."/>
            <person name="Kyrpides N."/>
            <person name="Mavromatis K."/>
            <person name="Ivanova N."/>
            <person name="Ovchinnikova G."/>
            <person name="Saunders E."/>
            <person name="Brettin T."/>
            <person name="Detter J.C."/>
            <person name="Han C."/>
            <person name="Larimer F."/>
            <person name="Land M."/>
            <person name="Hauser L."/>
            <person name="Markowitz V."/>
            <person name="Cheng J.-F."/>
            <person name="Hugenholtz P."/>
            <person name="Woyke T."/>
            <person name="Wu D."/>
            <person name="Jando M."/>
            <person name="Schneider S."/>
            <person name="Goeker M."/>
            <person name="Klenk H.-P."/>
            <person name="Eisen J.A."/>
        </authorList>
    </citation>
    <scope>NUCLEOTIDE SEQUENCE [LARGE SCALE GENOMIC DNA]</scope>
    <source>
        <strain evidence="10">ATCC 25592 / DSM 43247 / BCRC 13721 / JCM 3198 / KCTC 3076 / NBRC 16047 / NCTC 10667</strain>
    </source>
</reference>
<evidence type="ECO:0000256" key="2">
    <source>
        <dbReference type="ARBA" id="ARBA00022475"/>
    </source>
</evidence>
<dbReference type="STRING" id="526226.Gbro_1126"/>
<feature type="transmembrane region" description="Helical" evidence="8">
    <location>
        <begin position="322"/>
        <end position="340"/>
    </location>
</feature>
<reference evidence="9 10" key="2">
    <citation type="journal article" date="2010" name="Stand. Genomic Sci.">
        <title>Complete genome sequence of Gordonia bronchialis type strain (3410).</title>
        <authorList>
            <person name="Ivanova N."/>
            <person name="Sikorski J."/>
            <person name="Jando M."/>
            <person name="Lapidus A."/>
            <person name="Nolan M."/>
            <person name="Lucas S."/>
            <person name="Del Rio T.G."/>
            <person name="Tice H."/>
            <person name="Copeland A."/>
            <person name="Cheng J.F."/>
            <person name="Chen F."/>
            <person name="Bruce D."/>
            <person name="Goodwin L."/>
            <person name="Pitluck S."/>
            <person name="Mavromatis K."/>
            <person name="Ovchinnikova G."/>
            <person name="Pati A."/>
            <person name="Chen A."/>
            <person name="Palaniappan K."/>
            <person name="Land M."/>
            <person name="Hauser L."/>
            <person name="Chang Y.J."/>
            <person name="Jeffries C.D."/>
            <person name="Chain P."/>
            <person name="Saunders E."/>
            <person name="Han C."/>
            <person name="Detter J.C."/>
            <person name="Brettin T."/>
            <person name="Rohde M."/>
            <person name="Goker M."/>
            <person name="Bristow J."/>
            <person name="Eisen J.A."/>
            <person name="Markowitz V."/>
            <person name="Hugenholtz P."/>
            <person name="Klenk H.P."/>
            <person name="Kyrpides N.C."/>
        </authorList>
    </citation>
    <scope>NUCLEOTIDE SEQUENCE [LARGE SCALE GENOMIC DNA]</scope>
    <source>
        <strain evidence="10">ATCC 25592 / DSM 43247 / BCRC 13721 / JCM 3198 / KCTC 3076 / NBRC 16047 / NCTC 10667</strain>
    </source>
</reference>
<proteinExistence type="inferred from homology"/>
<feature type="transmembrane region" description="Helical" evidence="8">
    <location>
        <begin position="378"/>
        <end position="401"/>
    </location>
</feature>
<dbReference type="EMBL" id="CP001802">
    <property type="protein sequence ID" value="ACY20434.1"/>
    <property type="molecule type" value="Genomic_DNA"/>
</dbReference>
<evidence type="ECO:0000256" key="7">
    <source>
        <dbReference type="ARBA" id="ARBA00024033"/>
    </source>
</evidence>
<keyword evidence="3" id="KW-0808">Transferase</keyword>
<evidence type="ECO:0000256" key="8">
    <source>
        <dbReference type="SAM" id="Phobius"/>
    </source>
</evidence>
<dbReference type="InterPro" id="IPR018584">
    <property type="entry name" value="GT87"/>
</dbReference>
<dbReference type="GO" id="GO:0005886">
    <property type="term" value="C:plasma membrane"/>
    <property type="evidence" value="ECO:0007669"/>
    <property type="project" value="UniProtKB-SubCell"/>
</dbReference>
<feature type="transmembrane region" description="Helical" evidence="8">
    <location>
        <begin position="156"/>
        <end position="173"/>
    </location>
</feature>
<dbReference type="AlphaFoldDB" id="D0L4Y2"/>
<evidence type="ECO:0000256" key="5">
    <source>
        <dbReference type="ARBA" id="ARBA00022989"/>
    </source>
</evidence>
<dbReference type="KEGG" id="gbr:Gbro_1126"/>
<feature type="transmembrane region" description="Helical" evidence="8">
    <location>
        <begin position="212"/>
        <end position="230"/>
    </location>
</feature>
<keyword evidence="6 8" id="KW-0472">Membrane</keyword>
<evidence type="ECO:0000313" key="10">
    <source>
        <dbReference type="Proteomes" id="UP000001219"/>
    </source>
</evidence>
<evidence type="ECO:0000256" key="6">
    <source>
        <dbReference type="ARBA" id="ARBA00023136"/>
    </source>
</evidence>
<keyword evidence="5 8" id="KW-1133">Transmembrane helix</keyword>
<dbReference type="HOGENOM" id="CLU_034641_3_0_11"/>
<comment type="similarity">
    <text evidence="7">Belongs to the glycosyltransferase 87 family.</text>
</comment>